<name>A0A7G9GSM0_9FIRM</name>
<dbReference type="Proteomes" id="UP000515856">
    <property type="component" value="Chromosome"/>
</dbReference>
<gene>
    <name evidence="1" type="ORF">H9Q80_07650</name>
</gene>
<reference evidence="1 2" key="1">
    <citation type="submission" date="2020-08" db="EMBL/GenBank/DDBJ databases">
        <authorList>
            <person name="Liu C."/>
            <person name="Sun Q."/>
        </authorList>
    </citation>
    <scope>NUCLEOTIDE SEQUENCE [LARGE SCALE GENOMIC DNA]</scope>
    <source>
        <strain evidence="1 2">NSJ-61</strain>
    </source>
</reference>
<dbReference type="AlphaFoldDB" id="A0A7G9GSM0"/>
<sequence length="74" mass="8754">MSIKLKEKRDIVNNYDTNTCRNDNHTCNQNSPRFTVGMTYVPMQEWTNPMRIEDGFMKGTIFYDLDKPFCPQGR</sequence>
<dbReference type="KEGG" id="ehn:H9Q80_07650"/>
<keyword evidence="2" id="KW-1185">Reference proteome</keyword>
<dbReference type="EMBL" id="CP060636">
    <property type="protein sequence ID" value="QNM13802.1"/>
    <property type="molecule type" value="Genomic_DNA"/>
</dbReference>
<organism evidence="1 2">
    <name type="scientific">[Eubacterium] hominis</name>
    <dbReference type="NCBI Taxonomy" id="2764325"/>
    <lineage>
        <taxon>Bacteria</taxon>
        <taxon>Bacillati</taxon>
        <taxon>Bacillota</taxon>
        <taxon>Erysipelotrichia</taxon>
        <taxon>Erysipelotrichales</taxon>
        <taxon>Erysipelotrichaceae</taxon>
        <taxon>Amedibacillus</taxon>
    </lineage>
</organism>
<accession>A0A7G9GSM0</accession>
<evidence type="ECO:0000313" key="1">
    <source>
        <dbReference type="EMBL" id="QNM13802.1"/>
    </source>
</evidence>
<dbReference type="Pfam" id="PF11007">
    <property type="entry name" value="CotJA"/>
    <property type="match status" value="1"/>
</dbReference>
<evidence type="ECO:0000313" key="2">
    <source>
        <dbReference type="Proteomes" id="UP000515856"/>
    </source>
</evidence>
<dbReference type="InterPro" id="IPR020256">
    <property type="entry name" value="Spore_coat_CotJA"/>
</dbReference>
<protein>
    <submittedName>
        <fullName evidence="1">Spore coat associated protein CotJA</fullName>
    </submittedName>
</protein>
<proteinExistence type="predicted"/>